<feature type="region of interest" description="Disordered" evidence="5">
    <location>
        <begin position="113"/>
        <end position="143"/>
    </location>
</feature>
<evidence type="ECO:0000256" key="5">
    <source>
        <dbReference type="SAM" id="MobiDB-lite"/>
    </source>
</evidence>
<evidence type="ECO:0000313" key="8">
    <source>
        <dbReference type="Proteomes" id="UP000247498"/>
    </source>
</evidence>
<dbReference type="Proteomes" id="UP000247498">
    <property type="component" value="Unassembled WGS sequence"/>
</dbReference>
<comment type="caution">
    <text evidence="7">The sequence shown here is derived from an EMBL/GenBank/DDBJ whole genome shotgun (WGS) entry which is preliminary data.</text>
</comment>
<feature type="compositionally biased region" description="Low complexity" evidence="5">
    <location>
        <begin position="207"/>
        <end position="221"/>
    </location>
</feature>
<feature type="transmembrane region" description="Helical" evidence="6">
    <location>
        <begin position="271"/>
        <end position="294"/>
    </location>
</feature>
<dbReference type="GO" id="GO:0005385">
    <property type="term" value="F:zinc ion transmembrane transporter activity"/>
    <property type="evidence" value="ECO:0007669"/>
    <property type="project" value="TreeGrafter"/>
</dbReference>
<dbReference type="InParanoid" id="A0A2V0NUK6"/>
<reference evidence="7 8" key="1">
    <citation type="journal article" date="2018" name="Sci. Rep.">
        <title>Raphidocelis subcapitata (=Pseudokirchneriella subcapitata) provides an insight into genome evolution and environmental adaptations in the Sphaeropleales.</title>
        <authorList>
            <person name="Suzuki S."/>
            <person name="Yamaguchi H."/>
            <person name="Nakajima N."/>
            <person name="Kawachi M."/>
        </authorList>
    </citation>
    <scope>NUCLEOTIDE SEQUENCE [LARGE SCALE GENOMIC DNA]</scope>
    <source>
        <strain evidence="7 8">NIES-35</strain>
    </source>
</reference>
<feature type="region of interest" description="Disordered" evidence="5">
    <location>
        <begin position="170"/>
        <end position="240"/>
    </location>
</feature>
<dbReference type="InterPro" id="IPR003689">
    <property type="entry name" value="ZIP"/>
</dbReference>
<feature type="transmembrane region" description="Helical" evidence="6">
    <location>
        <begin position="306"/>
        <end position="326"/>
    </location>
</feature>
<keyword evidence="8" id="KW-1185">Reference proteome</keyword>
<evidence type="ECO:0000256" key="3">
    <source>
        <dbReference type="ARBA" id="ARBA00022989"/>
    </source>
</evidence>
<keyword evidence="3 6" id="KW-1133">Transmembrane helix</keyword>
<dbReference type="STRING" id="307507.A0A2V0NUK6"/>
<gene>
    <name evidence="7" type="ORF">Rsub_01332</name>
</gene>
<feature type="transmembrane region" description="Helical" evidence="6">
    <location>
        <begin position="6"/>
        <end position="24"/>
    </location>
</feature>
<sequence length="415" mass="42297">MERFTFDLVSAVVLLATALIGAFLPKHLESHGSGQPNSAAALAFHLGNCLSAGVMLSAGFCHLLADSLRQLSFIGHFPIATFLAASGYLLTLTADQLVQGLMDRADGGGDAAGGGAAYRPLTHASPPAASPNGSPQGSPVSAGVLRDRGRALEQQQQQLSQQQHGLGLGHLQRLHGGDDTKSPGDDGGLHEIPLVASGGGAPPPSRPLSRSPRRGAPASPLKAPPGRGFGGGGGGGGHAHLREASFEHVLELEAAVGAHNHFQALLSNRRLSFATALLLAGALCVHSLLEGMALGAQPTLRGTEDIFLAIVAHKGLAAYALGASIVESRASDAKFWTTIGLFAAATPVGIFLGYGFAAHSGGVGAAVSALAAGTFIYVALMEVVPKELEDGRHRAAKMASMLVGFGLMSLLAVWA</sequence>
<dbReference type="PANTHER" id="PTHR11040">
    <property type="entry name" value="ZINC/IRON TRANSPORTER"/>
    <property type="match status" value="1"/>
</dbReference>
<feature type="compositionally biased region" description="Gly residues" evidence="5">
    <location>
        <begin position="227"/>
        <end position="238"/>
    </location>
</feature>
<feature type="transmembrane region" description="Helical" evidence="6">
    <location>
        <begin position="45"/>
        <end position="65"/>
    </location>
</feature>
<dbReference type="Pfam" id="PF02535">
    <property type="entry name" value="Zip"/>
    <property type="match status" value="1"/>
</dbReference>
<feature type="compositionally biased region" description="Low complexity" evidence="5">
    <location>
        <begin position="124"/>
        <end position="139"/>
    </location>
</feature>
<keyword evidence="4 6" id="KW-0472">Membrane</keyword>
<evidence type="ECO:0000256" key="2">
    <source>
        <dbReference type="ARBA" id="ARBA00022692"/>
    </source>
</evidence>
<evidence type="ECO:0000256" key="6">
    <source>
        <dbReference type="SAM" id="Phobius"/>
    </source>
</evidence>
<name>A0A2V0NUK6_9CHLO</name>
<evidence type="ECO:0000313" key="7">
    <source>
        <dbReference type="EMBL" id="GBF88617.1"/>
    </source>
</evidence>
<feature type="transmembrane region" description="Helical" evidence="6">
    <location>
        <begin position="363"/>
        <end position="383"/>
    </location>
</feature>
<evidence type="ECO:0000256" key="1">
    <source>
        <dbReference type="ARBA" id="ARBA00004141"/>
    </source>
</evidence>
<keyword evidence="2 6" id="KW-0812">Transmembrane</keyword>
<dbReference type="OrthoDB" id="448280at2759"/>
<proteinExistence type="predicted"/>
<dbReference type="AlphaFoldDB" id="A0A2V0NUK6"/>
<feature type="transmembrane region" description="Helical" evidence="6">
    <location>
        <begin position="338"/>
        <end position="357"/>
    </location>
</feature>
<dbReference type="GO" id="GO:0016020">
    <property type="term" value="C:membrane"/>
    <property type="evidence" value="ECO:0007669"/>
    <property type="project" value="UniProtKB-SubCell"/>
</dbReference>
<comment type="subcellular location">
    <subcellularLocation>
        <location evidence="1">Membrane</location>
        <topology evidence="1">Multi-pass membrane protein</topology>
    </subcellularLocation>
</comment>
<feature type="compositionally biased region" description="Basic and acidic residues" evidence="5">
    <location>
        <begin position="175"/>
        <end position="189"/>
    </location>
</feature>
<organism evidence="7 8">
    <name type="scientific">Raphidocelis subcapitata</name>
    <dbReference type="NCBI Taxonomy" id="307507"/>
    <lineage>
        <taxon>Eukaryota</taxon>
        <taxon>Viridiplantae</taxon>
        <taxon>Chlorophyta</taxon>
        <taxon>core chlorophytes</taxon>
        <taxon>Chlorophyceae</taxon>
        <taxon>CS clade</taxon>
        <taxon>Sphaeropleales</taxon>
        <taxon>Selenastraceae</taxon>
        <taxon>Raphidocelis</taxon>
    </lineage>
</organism>
<feature type="transmembrane region" description="Helical" evidence="6">
    <location>
        <begin position="395"/>
        <end position="414"/>
    </location>
</feature>
<evidence type="ECO:0000256" key="4">
    <source>
        <dbReference type="ARBA" id="ARBA00023136"/>
    </source>
</evidence>
<protein>
    <submittedName>
        <fullName evidence="7">Zinc transport protein</fullName>
    </submittedName>
</protein>
<feature type="transmembrane region" description="Helical" evidence="6">
    <location>
        <begin position="71"/>
        <end position="94"/>
    </location>
</feature>
<dbReference type="EMBL" id="BDRX01000005">
    <property type="protein sequence ID" value="GBF88617.1"/>
    <property type="molecule type" value="Genomic_DNA"/>
</dbReference>
<dbReference type="PANTHER" id="PTHR11040:SF140">
    <property type="entry name" value="ZRT (ZRT), IRT- (IRT-) LIKE PROTEIN TRANSPORTER"/>
    <property type="match status" value="1"/>
</dbReference>
<accession>A0A2V0NUK6</accession>